<evidence type="ECO:0000313" key="9">
    <source>
        <dbReference type="Proteomes" id="UP000051647"/>
    </source>
</evidence>
<dbReference type="Pfam" id="PF06160">
    <property type="entry name" value="EzrA"/>
    <property type="match status" value="1"/>
</dbReference>
<keyword evidence="5" id="KW-0472">Membrane</keyword>
<comment type="caution">
    <text evidence="8">The sequence shown here is derived from an EMBL/GenBank/DDBJ whole genome shotgun (WGS) entry which is preliminary data.</text>
</comment>
<gene>
    <name evidence="8" type="ORF">FC27_GL001474</name>
</gene>
<proteinExistence type="predicted"/>
<dbReference type="EMBL" id="AZFA01000003">
    <property type="protein sequence ID" value="KRL67934.1"/>
    <property type="molecule type" value="Genomic_DNA"/>
</dbReference>
<evidence type="ECO:0000256" key="2">
    <source>
        <dbReference type="ARBA" id="ARBA00022692"/>
    </source>
</evidence>
<evidence type="ECO:0000256" key="1">
    <source>
        <dbReference type="ARBA" id="ARBA00004162"/>
    </source>
</evidence>
<keyword evidence="2" id="KW-0812">Transmembrane</keyword>
<keyword evidence="6" id="KW-0132">Cell division</keyword>
<dbReference type="eggNOG" id="COG4477">
    <property type="taxonomic scope" value="Bacteria"/>
</dbReference>
<keyword evidence="6" id="KW-0717">Septation</keyword>
<dbReference type="GO" id="GO:0005940">
    <property type="term" value="C:septin ring"/>
    <property type="evidence" value="ECO:0007669"/>
    <property type="project" value="InterPro"/>
</dbReference>
<keyword evidence="3" id="KW-1133">Transmembrane helix</keyword>
<sequence length="544" mass="62953">MWFLQKRNGSELKIYEQHALDLKDDYLHDEIEQLEDMKLTGASLESFGKSKQEYSKQRNDTVPKVMADISNATSKNANFNVFGASSESKKISAQLADLQKHSDDISGNFSKIIESNKQNASTSETLHGEYETLRKEILTKSFNYGPATDKLETELNEIAEFLDEEDKLTEQGDHLEARQYLDDAKVKLAMINDQVSLIVPLYESLNKEYPGQIEEISSVYEKLVKQNYKFNQDIEQNIDAVNKNIEKSNKSLANLDFDMVDRTNEQISSDINDLYDVLSLEINSKRNVLKQQKPVLDYLNHAKYQHNHLDDTINRLSVNYVLDKDDMDDFKEHGTTLNRIVSEYDQDVQSIADKSIVYSKAERDFKQFIEDLDRIESREKSINDNLNQMLSSEQISRKSVEEYAQKVQIQKKTVEQLNLKGLPEDYLEYFYMVTDEIKKLYDGLNSERVNMEEISKQVIVSQEDLDNLMQKTKDLRSTVILTEKLFQYANRYASKDKNFQEELSHARSLFDEEFDYQQALSVISTALENIEPGSVSRIKDTISA</sequence>
<accession>A0A0R1SH43</accession>
<dbReference type="GO" id="GO:0000917">
    <property type="term" value="P:division septum assembly"/>
    <property type="evidence" value="ECO:0007669"/>
    <property type="project" value="UniProtKB-KW"/>
</dbReference>
<name>A0A0R1SH43_9LACO</name>
<dbReference type="Proteomes" id="UP000051647">
    <property type="component" value="Unassembled WGS sequence"/>
</dbReference>
<feature type="coiled-coil region" evidence="7">
    <location>
        <begin position="358"/>
        <end position="420"/>
    </location>
</feature>
<reference evidence="8 9" key="1">
    <citation type="journal article" date="2015" name="Genome Announc.">
        <title>Expanding the biotechnology potential of lactobacilli through comparative genomics of 213 strains and associated genera.</title>
        <authorList>
            <person name="Sun Z."/>
            <person name="Harris H.M."/>
            <person name="McCann A."/>
            <person name="Guo C."/>
            <person name="Argimon S."/>
            <person name="Zhang W."/>
            <person name="Yang X."/>
            <person name="Jeffery I.B."/>
            <person name="Cooney J.C."/>
            <person name="Kagawa T.F."/>
            <person name="Liu W."/>
            <person name="Song Y."/>
            <person name="Salvetti E."/>
            <person name="Wrobel A."/>
            <person name="Rasinkangas P."/>
            <person name="Parkhill J."/>
            <person name="Rea M.C."/>
            <person name="O'Sullivan O."/>
            <person name="Ritari J."/>
            <person name="Douillard F.P."/>
            <person name="Paul Ross R."/>
            <person name="Yang R."/>
            <person name="Briner A.E."/>
            <person name="Felis G.E."/>
            <person name="de Vos W.M."/>
            <person name="Barrangou R."/>
            <person name="Klaenhammer T.R."/>
            <person name="Caufield P.W."/>
            <person name="Cui Y."/>
            <person name="Zhang H."/>
            <person name="O'Toole P.W."/>
        </authorList>
    </citation>
    <scope>NUCLEOTIDE SEQUENCE [LARGE SCALE GENOMIC DNA]</scope>
    <source>
        <strain evidence="8 9">DSM 14857</strain>
    </source>
</reference>
<dbReference type="InterPro" id="IPR010379">
    <property type="entry name" value="EzrA"/>
</dbReference>
<keyword evidence="6" id="KW-0131">Cell cycle</keyword>
<dbReference type="PATRIC" id="fig|1423815.3.peg.1510"/>
<evidence type="ECO:0000256" key="6">
    <source>
        <dbReference type="ARBA" id="ARBA00023210"/>
    </source>
</evidence>
<evidence type="ECO:0000256" key="7">
    <source>
        <dbReference type="SAM" id="Coils"/>
    </source>
</evidence>
<dbReference type="STRING" id="1423815.FC27_GL001474"/>
<evidence type="ECO:0000313" key="8">
    <source>
        <dbReference type="EMBL" id="KRL67934.1"/>
    </source>
</evidence>
<dbReference type="GO" id="GO:0000921">
    <property type="term" value="P:septin ring assembly"/>
    <property type="evidence" value="ECO:0007669"/>
    <property type="project" value="InterPro"/>
</dbReference>
<dbReference type="AlphaFoldDB" id="A0A0R1SH43"/>
<dbReference type="GO" id="GO:0005886">
    <property type="term" value="C:plasma membrane"/>
    <property type="evidence" value="ECO:0007669"/>
    <property type="project" value="UniProtKB-SubCell"/>
</dbReference>
<keyword evidence="9" id="KW-1185">Reference proteome</keyword>
<organism evidence="8 9">
    <name type="scientific">Companilactobacillus versmoldensis DSM 14857 = KCTC 3814</name>
    <dbReference type="NCBI Taxonomy" id="1423815"/>
    <lineage>
        <taxon>Bacteria</taxon>
        <taxon>Bacillati</taxon>
        <taxon>Bacillota</taxon>
        <taxon>Bacilli</taxon>
        <taxon>Lactobacillales</taxon>
        <taxon>Lactobacillaceae</taxon>
        <taxon>Companilactobacillus</taxon>
    </lineage>
</organism>
<protein>
    <submittedName>
        <fullName evidence="8">Septation ring formation regulator EzrA</fullName>
    </submittedName>
</protein>
<evidence type="ECO:0000256" key="4">
    <source>
        <dbReference type="ARBA" id="ARBA00023054"/>
    </source>
</evidence>
<comment type="subcellular location">
    <subcellularLocation>
        <location evidence="1">Cell membrane</location>
        <topology evidence="1">Single-pass membrane protein</topology>
    </subcellularLocation>
</comment>
<evidence type="ECO:0000256" key="5">
    <source>
        <dbReference type="ARBA" id="ARBA00023136"/>
    </source>
</evidence>
<evidence type="ECO:0000256" key="3">
    <source>
        <dbReference type="ARBA" id="ARBA00022989"/>
    </source>
</evidence>
<keyword evidence="4 7" id="KW-0175">Coiled coil</keyword>